<evidence type="ECO:0000313" key="3">
    <source>
        <dbReference type="EMBL" id="MST53553.1"/>
    </source>
</evidence>
<gene>
    <name evidence="3" type="ORF">FYJ82_03870</name>
    <name evidence="4" type="ORF">O6R09_04935</name>
</gene>
<dbReference type="RefSeq" id="WP_154454716.1">
    <property type="nucleotide sequence ID" value="NZ_BRXN01000001.1"/>
</dbReference>
<evidence type="ECO:0000256" key="2">
    <source>
        <dbReference type="SAM" id="Phobius"/>
    </source>
</evidence>
<evidence type="ECO:0000313" key="4">
    <source>
        <dbReference type="EMBL" id="WBB05663.1"/>
    </source>
</evidence>
<keyword evidence="2" id="KW-0812">Transmembrane</keyword>
<dbReference type="SUPFAM" id="SSF48150">
    <property type="entry name" value="DNA-glycosylase"/>
    <property type="match status" value="1"/>
</dbReference>
<organism evidence="3 5">
    <name type="scientific">Streptococcus alactolyticus</name>
    <dbReference type="NCBI Taxonomy" id="29389"/>
    <lineage>
        <taxon>Bacteria</taxon>
        <taxon>Bacillati</taxon>
        <taxon>Bacillota</taxon>
        <taxon>Bacilli</taxon>
        <taxon>Lactobacillales</taxon>
        <taxon>Streptococcaceae</taxon>
        <taxon>Streptococcus</taxon>
    </lineage>
</organism>
<keyword evidence="2" id="KW-0472">Membrane</keyword>
<evidence type="ECO:0000256" key="1">
    <source>
        <dbReference type="PIRSR" id="PIRSR605019-1"/>
    </source>
</evidence>
<dbReference type="EMBL" id="CP114883">
    <property type="protein sequence ID" value="WBB05663.1"/>
    <property type="molecule type" value="Genomic_DNA"/>
</dbReference>
<dbReference type="InterPro" id="IPR052891">
    <property type="entry name" value="DNA-3mA_glycosylase"/>
</dbReference>
<reference evidence="3 5" key="1">
    <citation type="submission" date="2019-08" db="EMBL/GenBank/DDBJ databases">
        <title>In-depth cultivation of the pig gut microbiome towards novel bacterial diversity and tailored functional studies.</title>
        <authorList>
            <person name="Wylensek D."/>
            <person name="Hitch T.C.A."/>
            <person name="Clavel T."/>
        </authorList>
    </citation>
    <scope>NUCLEOTIDE SEQUENCE [LARGE SCALE GENOMIC DNA]</scope>
    <source>
        <strain evidence="3 5">BL-178-WT-3A</strain>
    </source>
</reference>
<dbReference type="PANTHER" id="PTHR30037:SF4">
    <property type="entry name" value="DNA-3-METHYLADENINE GLYCOSYLASE I"/>
    <property type="match status" value="1"/>
</dbReference>
<dbReference type="GO" id="GO:0006284">
    <property type="term" value="P:base-excision repair"/>
    <property type="evidence" value="ECO:0007669"/>
    <property type="project" value="InterPro"/>
</dbReference>
<feature type="binding site" evidence="1">
    <location>
        <position position="20"/>
    </location>
    <ligand>
        <name>Zn(2+)</name>
        <dbReference type="ChEBI" id="CHEBI:29105"/>
    </ligand>
</feature>
<feature type="transmembrane region" description="Helical" evidence="2">
    <location>
        <begin position="156"/>
        <end position="175"/>
    </location>
</feature>
<dbReference type="InterPro" id="IPR005019">
    <property type="entry name" value="Adenine_glyco"/>
</dbReference>
<feature type="binding site" evidence="1">
    <location>
        <position position="182"/>
    </location>
    <ligand>
        <name>Zn(2+)</name>
        <dbReference type="ChEBI" id="CHEBI:29105"/>
    </ligand>
</feature>
<dbReference type="GO" id="GO:0008725">
    <property type="term" value="F:DNA-3-methyladenine glycosylase activity"/>
    <property type="evidence" value="ECO:0007669"/>
    <property type="project" value="InterPro"/>
</dbReference>
<accession>A0A6N7WNP8</accession>
<protein>
    <submittedName>
        <fullName evidence="3">DNA-3-methyladenine glycosylase I</fullName>
    </submittedName>
</protein>
<dbReference type="PANTHER" id="PTHR30037">
    <property type="entry name" value="DNA-3-METHYLADENINE GLYCOSYLASE 1"/>
    <property type="match status" value="1"/>
</dbReference>
<dbReference type="GeneID" id="99636305"/>
<proteinExistence type="predicted"/>
<dbReference type="EMBL" id="VUNP01000012">
    <property type="protein sequence ID" value="MST53553.1"/>
    <property type="molecule type" value="Genomic_DNA"/>
</dbReference>
<dbReference type="InterPro" id="IPR011257">
    <property type="entry name" value="DNA_glycosylase"/>
</dbReference>
<dbReference type="AlphaFoldDB" id="A0A6N7WNP8"/>
<evidence type="ECO:0000313" key="5">
    <source>
        <dbReference type="Proteomes" id="UP000471052"/>
    </source>
</evidence>
<feature type="binding site" evidence="1">
    <location>
        <position position="178"/>
    </location>
    <ligand>
        <name>Zn(2+)</name>
        <dbReference type="ChEBI" id="CHEBI:29105"/>
    </ligand>
</feature>
<dbReference type="Pfam" id="PF03352">
    <property type="entry name" value="Adenine_glyco"/>
    <property type="match status" value="1"/>
</dbReference>
<name>A0A6N7WNP8_STRAY</name>
<dbReference type="Gene3D" id="1.10.340.30">
    <property type="entry name" value="Hypothetical protein, domain 2"/>
    <property type="match status" value="1"/>
</dbReference>
<dbReference type="Proteomes" id="UP000471052">
    <property type="component" value="Unassembled WGS sequence"/>
</dbReference>
<dbReference type="Proteomes" id="UP001212085">
    <property type="component" value="Chromosome"/>
</dbReference>
<evidence type="ECO:0000313" key="6">
    <source>
        <dbReference type="Proteomes" id="UP001212085"/>
    </source>
</evidence>
<dbReference type="OrthoDB" id="9807664at2"/>
<reference evidence="4 6" key="2">
    <citation type="submission" date="2022-12" db="EMBL/GenBank/DDBJ databases">
        <title>Streptococcus alactolyticus LGM, complete genome.</title>
        <authorList>
            <person name="Liu Z."/>
            <person name="Mu C."/>
            <person name="Zhu W."/>
        </authorList>
    </citation>
    <scope>NUCLEOTIDE SEQUENCE [LARGE SCALE GENOMIC DNA]</scope>
    <source>
        <strain evidence="4 6">LGM</strain>
    </source>
</reference>
<keyword evidence="6" id="KW-1185">Reference proteome</keyword>
<dbReference type="GO" id="GO:0046872">
    <property type="term" value="F:metal ion binding"/>
    <property type="evidence" value="ECO:0007669"/>
    <property type="project" value="UniProtKB-KW"/>
</dbReference>
<keyword evidence="2" id="KW-1133">Transmembrane helix</keyword>
<keyword evidence="1" id="KW-0862">Zinc</keyword>
<sequence>MAEASCRSWYEGDALLEAYHDTEWCKVTHDDQALFEWLCLEGASVGLSWKTILHKRSNYCKAFHDFDIDACAKMTDEELESLLSNSGLIRHRKKIFSIRQNAQAVQAIQESYGSFDAYLWQFTKGQIMDHKWEQLSDIPTVSDLSQQLSKDMKKRGMVFVGPVITYSFLQAIGVVNDHLISCPYR</sequence>
<keyword evidence="1" id="KW-0479">Metal-binding</keyword>